<name>A0A1B6I661_9HEMI</name>
<organism evidence="2">
    <name type="scientific">Homalodisca liturata</name>
    <dbReference type="NCBI Taxonomy" id="320908"/>
    <lineage>
        <taxon>Eukaryota</taxon>
        <taxon>Metazoa</taxon>
        <taxon>Ecdysozoa</taxon>
        <taxon>Arthropoda</taxon>
        <taxon>Hexapoda</taxon>
        <taxon>Insecta</taxon>
        <taxon>Pterygota</taxon>
        <taxon>Neoptera</taxon>
        <taxon>Paraneoptera</taxon>
        <taxon>Hemiptera</taxon>
        <taxon>Auchenorrhyncha</taxon>
        <taxon>Membracoidea</taxon>
        <taxon>Cicadellidae</taxon>
        <taxon>Cicadellinae</taxon>
        <taxon>Proconiini</taxon>
        <taxon>Homalodisca</taxon>
    </lineage>
</organism>
<protein>
    <submittedName>
        <fullName evidence="2">Uncharacterized protein</fullName>
    </submittedName>
</protein>
<accession>A0A1B6I661</accession>
<sequence length="100" mass="11311">AHSTVQQDVEESDKSKAKPDSCELETENLITTRQSTEGIKVLENDINPVENIHSIPQIIVHEDLNEDYTCEQTHSSSQQDLEQLDEYKAKPVGCELETEN</sequence>
<evidence type="ECO:0000313" key="2">
    <source>
        <dbReference type="EMBL" id="JAS82412.1"/>
    </source>
</evidence>
<dbReference type="AlphaFoldDB" id="A0A1B6I661"/>
<feature type="region of interest" description="Disordered" evidence="1">
    <location>
        <begin position="1"/>
        <end position="23"/>
    </location>
</feature>
<feature type="non-terminal residue" evidence="2">
    <location>
        <position position="100"/>
    </location>
</feature>
<feature type="non-terminal residue" evidence="2">
    <location>
        <position position="1"/>
    </location>
</feature>
<reference evidence="2" key="1">
    <citation type="submission" date="2015-11" db="EMBL/GenBank/DDBJ databases">
        <title>De novo transcriptome assembly of four potential Pierce s Disease insect vectors from Arizona vineyards.</title>
        <authorList>
            <person name="Tassone E.E."/>
        </authorList>
    </citation>
    <scope>NUCLEOTIDE SEQUENCE</scope>
</reference>
<dbReference type="EMBL" id="GECU01025294">
    <property type="protein sequence ID" value="JAS82412.1"/>
    <property type="molecule type" value="Transcribed_RNA"/>
</dbReference>
<gene>
    <name evidence="2" type="ORF">g.56213</name>
</gene>
<feature type="compositionally biased region" description="Basic and acidic residues" evidence="1">
    <location>
        <begin position="12"/>
        <end position="21"/>
    </location>
</feature>
<evidence type="ECO:0000256" key="1">
    <source>
        <dbReference type="SAM" id="MobiDB-lite"/>
    </source>
</evidence>
<proteinExistence type="predicted"/>